<proteinExistence type="predicted"/>
<keyword evidence="1" id="KW-0812">Transmembrane</keyword>
<organism evidence="2">
    <name type="scientific">Spirochaeta aurantia</name>
    <dbReference type="NCBI Taxonomy" id="147"/>
    <lineage>
        <taxon>Bacteria</taxon>
        <taxon>Pseudomonadati</taxon>
        <taxon>Spirochaetota</taxon>
        <taxon>Spirochaetia</taxon>
        <taxon>Spirochaetales</taxon>
        <taxon>Spirochaetaceae</taxon>
        <taxon>Spirochaeta</taxon>
    </lineage>
</organism>
<evidence type="ECO:0000256" key="1">
    <source>
        <dbReference type="SAM" id="Phobius"/>
    </source>
</evidence>
<accession>Q0PHZ8</accession>
<name>Q0PHZ8_SPIAU</name>
<keyword evidence="1" id="KW-1133">Transmembrane helix</keyword>
<reference evidence="2" key="1">
    <citation type="submission" date="2006-06" db="EMBL/GenBank/DDBJ databases">
        <title>LGLA, the large glycolipid of Spirochaeta aurantia.</title>
        <authorList>
            <person name="Paul C.J."/>
            <person name="Vinogradov E."/>
            <person name="Tapping R.I."/>
            <person name="Perry M.B."/>
            <person name="Moyles D."/>
            <person name="Kropinski A.M."/>
        </authorList>
    </citation>
    <scope>NUCLEOTIDE SEQUENCE</scope>
</reference>
<dbReference type="EMBL" id="DQ832182">
    <property type="protein sequence ID" value="ABH02993.1"/>
    <property type="molecule type" value="Genomic_DNA"/>
</dbReference>
<feature type="transmembrane region" description="Helical" evidence="1">
    <location>
        <begin position="12"/>
        <end position="33"/>
    </location>
</feature>
<keyword evidence="1" id="KW-0472">Membrane</keyword>
<protein>
    <submittedName>
        <fullName evidence="2">SpaJ</fullName>
    </submittedName>
</protein>
<evidence type="ECO:0000313" key="2">
    <source>
        <dbReference type="EMBL" id="ABH02993.1"/>
    </source>
</evidence>
<sequence>MRSSISSSSHAFLWVAGVVFIGLFVSFNLFLVLCSPTYGLITRNPALSRLQQYFLAGPAVREDTVVVGSSLPAMLSERGLGPHVRNLSFPGHSSIVGIDLLRRASYVPKRLLIEAFVVRDPAEFQDANVLDPASLFLAGAVPSSQPNQMPVSLVIGGIQEAAGMRKEPVFRGYPAGQIPEVPETSAEQKENLHRWIASAVPILQWFESQGTELVFFTMPHHPEYPTVVDRVAVAEYQATFPPDRYLWIPNLPGDYEWTDGLHMTRASGEEYAKRIRLFVDRADKSM</sequence>
<dbReference type="AlphaFoldDB" id="Q0PHZ8"/>